<dbReference type="AlphaFoldDB" id="A0A6I9TA72"/>
<comment type="similarity">
    <text evidence="1">Belongs to the protease inhibitor I13 (potato type I serine protease inhibitor) family.</text>
</comment>
<dbReference type="KEGG" id="sind:105164322"/>
<evidence type="ECO:0000313" key="5">
    <source>
        <dbReference type="RefSeq" id="XP_011081244.1"/>
    </source>
</evidence>
<keyword evidence="4" id="KW-1185">Reference proteome</keyword>
<sequence length="76" mass="8164">MASECPTEIICPGKSSWPELVGTCGEVAAKTIEEENSVYAVIVPQSQPVLPANFNCGRVFVFINEKGIVTRVPRVG</sequence>
<dbReference type="Gene3D" id="3.30.10.10">
    <property type="entry name" value="Trypsin Inhibitor V, subunit A"/>
    <property type="match status" value="1"/>
</dbReference>
<evidence type="ECO:0000256" key="1">
    <source>
        <dbReference type="ARBA" id="ARBA00008210"/>
    </source>
</evidence>
<dbReference type="InterPro" id="IPR036354">
    <property type="entry name" value="Prot_inh_pot1_sf"/>
</dbReference>
<dbReference type="Gramene" id="SIN_1018479.t">
    <property type="protein sequence ID" value="SIN_1018479.t"/>
    <property type="gene ID" value="SIN_1018479"/>
</dbReference>
<evidence type="ECO:0000256" key="2">
    <source>
        <dbReference type="ARBA" id="ARBA00022690"/>
    </source>
</evidence>
<dbReference type="GO" id="GO:0009611">
    <property type="term" value="P:response to wounding"/>
    <property type="evidence" value="ECO:0007669"/>
    <property type="project" value="InterPro"/>
</dbReference>
<name>A0A6I9TA72_SESIN</name>
<keyword evidence="3" id="KW-0722">Serine protease inhibitor</keyword>
<dbReference type="GO" id="GO:0004867">
    <property type="term" value="F:serine-type endopeptidase inhibitor activity"/>
    <property type="evidence" value="ECO:0007669"/>
    <property type="project" value="UniProtKB-KW"/>
</dbReference>
<reference evidence="5" key="1">
    <citation type="submission" date="2025-08" db="UniProtKB">
        <authorList>
            <consortium name="RefSeq"/>
        </authorList>
    </citation>
    <scope>IDENTIFICATION</scope>
</reference>
<gene>
    <name evidence="5" type="primary">LOC105164322</name>
</gene>
<dbReference type="SUPFAM" id="SSF54654">
    <property type="entry name" value="CI-2 family of serine protease inhibitors"/>
    <property type="match status" value="1"/>
</dbReference>
<dbReference type="OrthoDB" id="908191at2759"/>
<dbReference type="Pfam" id="PF00280">
    <property type="entry name" value="potato_inhibit"/>
    <property type="match status" value="1"/>
</dbReference>
<dbReference type="Proteomes" id="UP000504604">
    <property type="component" value="Linkage group LG6"/>
</dbReference>
<evidence type="ECO:0000256" key="3">
    <source>
        <dbReference type="ARBA" id="ARBA00022900"/>
    </source>
</evidence>
<dbReference type="RefSeq" id="XP_011081244.1">
    <property type="nucleotide sequence ID" value="XM_011082942.2"/>
</dbReference>
<organism evidence="4 5">
    <name type="scientific">Sesamum indicum</name>
    <name type="common">Oriental sesame</name>
    <name type="synonym">Sesamum orientale</name>
    <dbReference type="NCBI Taxonomy" id="4182"/>
    <lineage>
        <taxon>Eukaryota</taxon>
        <taxon>Viridiplantae</taxon>
        <taxon>Streptophyta</taxon>
        <taxon>Embryophyta</taxon>
        <taxon>Tracheophyta</taxon>
        <taxon>Spermatophyta</taxon>
        <taxon>Magnoliopsida</taxon>
        <taxon>eudicotyledons</taxon>
        <taxon>Gunneridae</taxon>
        <taxon>Pentapetalae</taxon>
        <taxon>asterids</taxon>
        <taxon>lamiids</taxon>
        <taxon>Lamiales</taxon>
        <taxon>Pedaliaceae</taxon>
        <taxon>Sesamum</taxon>
    </lineage>
</organism>
<dbReference type="PROSITE" id="PS00285">
    <property type="entry name" value="POTATO_INHIBITOR"/>
    <property type="match status" value="1"/>
</dbReference>
<evidence type="ECO:0000313" key="4">
    <source>
        <dbReference type="Proteomes" id="UP000504604"/>
    </source>
</evidence>
<accession>A0A6I9TA72</accession>
<dbReference type="InterPro" id="IPR000864">
    <property type="entry name" value="Prot_inh_pot1"/>
</dbReference>
<dbReference type="PANTHER" id="PTHR33091:SF73">
    <property type="entry name" value="INHIBITOR OF TRYPSIN AND HAGEMAN FACTOR-LIKE"/>
    <property type="match status" value="1"/>
</dbReference>
<dbReference type="PANTHER" id="PTHR33091">
    <property type="entry name" value="PROTEIN, PUTATIVE, EXPRESSED-RELATED"/>
    <property type="match status" value="1"/>
</dbReference>
<proteinExistence type="inferred from homology"/>
<dbReference type="InParanoid" id="A0A6I9TA72"/>
<keyword evidence="2" id="KW-0646">Protease inhibitor</keyword>
<dbReference type="GeneID" id="105164322"/>
<protein>
    <submittedName>
        <fullName evidence="5">Proteinase inhibitor-like</fullName>
    </submittedName>
</protein>